<keyword evidence="1" id="KW-1133">Transmembrane helix</keyword>
<keyword evidence="1" id="KW-0812">Transmembrane</keyword>
<protein>
    <submittedName>
        <fullName evidence="2">DEKNAAC103185</fullName>
    </submittedName>
</protein>
<dbReference type="OrthoDB" id="6339427at2759"/>
<keyword evidence="1" id="KW-0472">Membrane</keyword>
<dbReference type="Proteomes" id="UP000290900">
    <property type="component" value="Unassembled WGS sequence"/>
</dbReference>
<name>A0A448YMK6_BRENA</name>
<dbReference type="AlphaFoldDB" id="A0A448YMK6"/>
<dbReference type="InParanoid" id="A0A448YMK6"/>
<reference evidence="2 3" key="1">
    <citation type="submission" date="2018-12" db="EMBL/GenBank/DDBJ databases">
        <authorList>
            <person name="Tiukova I."/>
            <person name="Dainat J."/>
        </authorList>
    </citation>
    <scope>NUCLEOTIDE SEQUENCE [LARGE SCALE GENOMIC DNA]</scope>
</reference>
<evidence type="ECO:0000313" key="3">
    <source>
        <dbReference type="Proteomes" id="UP000290900"/>
    </source>
</evidence>
<proteinExistence type="predicted"/>
<sequence length="111" mass="12922">MSITSNANEDDVGSNLADESIRSAVNEKLERFEQFEGVDIEEQFQEYERKYQEALKNMSYWDRMVITEIKVHFKNKRNMIWMLSFFASMAGLLSGCDQSYFGCQFGLSICT</sequence>
<feature type="transmembrane region" description="Helical" evidence="1">
    <location>
        <begin position="80"/>
        <end position="101"/>
    </location>
</feature>
<gene>
    <name evidence="2" type="ORF">BRENAR_LOCUS2906</name>
</gene>
<organism evidence="2 3">
    <name type="scientific">Brettanomyces naardenensis</name>
    <name type="common">Yeast</name>
    <dbReference type="NCBI Taxonomy" id="13370"/>
    <lineage>
        <taxon>Eukaryota</taxon>
        <taxon>Fungi</taxon>
        <taxon>Dikarya</taxon>
        <taxon>Ascomycota</taxon>
        <taxon>Saccharomycotina</taxon>
        <taxon>Pichiomycetes</taxon>
        <taxon>Pichiales</taxon>
        <taxon>Pichiaceae</taxon>
        <taxon>Brettanomyces</taxon>
    </lineage>
</organism>
<evidence type="ECO:0000313" key="2">
    <source>
        <dbReference type="EMBL" id="VEU22174.1"/>
    </source>
</evidence>
<evidence type="ECO:0000256" key="1">
    <source>
        <dbReference type="SAM" id="Phobius"/>
    </source>
</evidence>
<dbReference type="EMBL" id="CAACVR010000019">
    <property type="protein sequence ID" value="VEU22174.1"/>
    <property type="molecule type" value="Genomic_DNA"/>
</dbReference>
<accession>A0A448YMK6</accession>
<keyword evidence="3" id="KW-1185">Reference proteome</keyword>